<proteinExistence type="inferred from homology"/>
<dbReference type="PRINTS" id="PR00081">
    <property type="entry name" value="GDHRDH"/>
</dbReference>
<name>K1X621_9BACT</name>
<dbReference type="Gene3D" id="3.40.50.720">
    <property type="entry name" value="NAD(P)-binding Rossmann-like Domain"/>
    <property type="match status" value="1"/>
</dbReference>
<keyword evidence="2" id="KW-0560">Oxidoreductase</keyword>
<dbReference type="PANTHER" id="PTHR44196:SF2">
    <property type="entry name" value="SHORT-CHAIN DEHYDROGENASE-RELATED"/>
    <property type="match status" value="1"/>
</dbReference>
<evidence type="ECO:0000256" key="2">
    <source>
        <dbReference type="ARBA" id="ARBA00023002"/>
    </source>
</evidence>
<accession>K1X621</accession>
<evidence type="ECO:0000256" key="3">
    <source>
        <dbReference type="RuleBase" id="RU000363"/>
    </source>
</evidence>
<evidence type="ECO:0008006" key="5">
    <source>
        <dbReference type="Google" id="ProtNLM"/>
    </source>
</evidence>
<dbReference type="PANTHER" id="PTHR44196">
    <property type="entry name" value="DEHYDROGENASE/REDUCTASE SDR FAMILY MEMBER 7B"/>
    <property type="match status" value="1"/>
</dbReference>
<dbReference type="EMBL" id="AMFJ01036013">
    <property type="protein sequence ID" value="EKD25660.1"/>
    <property type="molecule type" value="Genomic_DNA"/>
</dbReference>
<evidence type="ECO:0000313" key="4">
    <source>
        <dbReference type="EMBL" id="EKD25660.1"/>
    </source>
</evidence>
<dbReference type="SUPFAM" id="SSF51735">
    <property type="entry name" value="NAD(P)-binding Rossmann-fold domains"/>
    <property type="match status" value="1"/>
</dbReference>
<dbReference type="GO" id="GO:0016020">
    <property type="term" value="C:membrane"/>
    <property type="evidence" value="ECO:0007669"/>
    <property type="project" value="TreeGrafter"/>
</dbReference>
<dbReference type="CDD" id="cd05233">
    <property type="entry name" value="SDR_c"/>
    <property type="match status" value="1"/>
</dbReference>
<dbReference type="GO" id="GO:0016491">
    <property type="term" value="F:oxidoreductase activity"/>
    <property type="evidence" value="ECO:0007669"/>
    <property type="project" value="UniProtKB-KW"/>
</dbReference>
<dbReference type="PRINTS" id="PR00080">
    <property type="entry name" value="SDRFAMILY"/>
</dbReference>
<organism evidence="4">
    <name type="scientific">uncultured bacterium</name>
    <name type="common">gcode 4</name>
    <dbReference type="NCBI Taxonomy" id="1234023"/>
    <lineage>
        <taxon>Bacteria</taxon>
        <taxon>environmental samples</taxon>
    </lineage>
</organism>
<comment type="caution">
    <text evidence="4">The sequence shown here is derived from an EMBL/GenBank/DDBJ whole genome shotgun (WGS) entry which is preliminary data.</text>
</comment>
<dbReference type="Pfam" id="PF00106">
    <property type="entry name" value="adh_short"/>
    <property type="match status" value="1"/>
</dbReference>
<dbReference type="InterPro" id="IPR002347">
    <property type="entry name" value="SDR_fam"/>
</dbReference>
<evidence type="ECO:0000256" key="1">
    <source>
        <dbReference type="ARBA" id="ARBA00006484"/>
    </source>
</evidence>
<dbReference type="AlphaFoldDB" id="K1X621"/>
<protein>
    <recommendedName>
        <fullName evidence="5">Short-chain dehydrogenase/reductase SDR</fullName>
    </recommendedName>
</protein>
<dbReference type="InterPro" id="IPR036291">
    <property type="entry name" value="NAD(P)-bd_dom_sf"/>
</dbReference>
<comment type="similarity">
    <text evidence="1 3">Belongs to the short-chain dehydrogenases/reductases (SDR) family.</text>
</comment>
<reference evidence="4" key="1">
    <citation type="journal article" date="2012" name="Science">
        <title>Fermentation, hydrogen, and sulfur metabolism in multiple uncultivated bacterial phyla.</title>
        <authorList>
            <person name="Wrighton K.C."/>
            <person name="Thomas B.C."/>
            <person name="Sharon I."/>
            <person name="Miller C.S."/>
            <person name="Castelle C.J."/>
            <person name="VerBerkmoes N.C."/>
            <person name="Wilkins M.J."/>
            <person name="Hettich R.L."/>
            <person name="Lipton M.S."/>
            <person name="Williams K.H."/>
            <person name="Long P.E."/>
            <person name="Banfield J.F."/>
        </authorList>
    </citation>
    <scope>NUCLEOTIDE SEQUENCE [LARGE SCALE GENOMIC DNA]</scope>
</reference>
<gene>
    <name evidence="4" type="ORF">ACD_80C00006G0007</name>
</gene>
<sequence length="255" mass="29801">MIKWKWTAIITWWSSGIWAGFAREFAEQWYDLLLVAKDKNQMATFVKYLTVLFPVKISTMLLDLSDKTQIKQLEAEIRKIKDVEILVNCAGYGINSDFLDEDIQKWEDMVTVHDVAAMRLSYQALKIMKKRGHGNIIHVSSLAWLLALGNNPVYAASKIFLNSFSQNLYRIYKKHGIYVQTLCPGFTATNFAKRWWYPAKPNSTMRVEDVVRASLASMRRKQLICIPWRKNKLILMIYRILPRSRSHMIFDSIKK</sequence>